<evidence type="ECO:0000313" key="5">
    <source>
        <dbReference type="Proteomes" id="UP000734854"/>
    </source>
</evidence>
<dbReference type="Pfam" id="PF01165">
    <property type="entry name" value="Ribosomal_S21"/>
    <property type="match status" value="1"/>
</dbReference>
<dbReference type="GO" id="GO:1990904">
    <property type="term" value="C:ribonucleoprotein complex"/>
    <property type="evidence" value="ECO:0007669"/>
    <property type="project" value="UniProtKB-KW"/>
</dbReference>
<dbReference type="PANTHER" id="PTHR37228:SF1">
    <property type="entry name" value="RIBOSOMAL PROTEIN S21 FAMILY PROTEIN"/>
    <property type="match status" value="1"/>
</dbReference>
<reference evidence="4 5" key="1">
    <citation type="submission" date="2020-08" db="EMBL/GenBank/DDBJ databases">
        <title>Plant Genome Project.</title>
        <authorList>
            <person name="Zhang R.-G."/>
        </authorList>
    </citation>
    <scope>NUCLEOTIDE SEQUENCE [LARGE SCALE GENOMIC DNA]</scope>
    <source>
        <tissue evidence="4">Rhizome</tissue>
    </source>
</reference>
<sequence length="264" mass="29105">MELGLDFLGCCSRTTLALLSWSAEDSYGGRQMRDNGCLYLCGSVGAWRSLDITCKALLYLLCVAKSHVLSCKRETPCSPRLAGQCLGAANPSAGLRRRVITPSFSPSPVSKYSNSPSRSSLPSMNRLVRQLSPSLPFVRSPPGPQASAGTFLFQTGGGLCGWFGARGIRVQVRNGNLDQALAIMERKMRESGMERLIKRQVGHHLKNSEKRVLARKNLELRIRSQDLGRKLRTILIKKISVRDGVLVSVHGVSVVDDEFWKDLF</sequence>
<organism evidence="4 5">
    <name type="scientific">Zingiber officinale</name>
    <name type="common">Ginger</name>
    <name type="synonym">Amomum zingiber</name>
    <dbReference type="NCBI Taxonomy" id="94328"/>
    <lineage>
        <taxon>Eukaryota</taxon>
        <taxon>Viridiplantae</taxon>
        <taxon>Streptophyta</taxon>
        <taxon>Embryophyta</taxon>
        <taxon>Tracheophyta</taxon>
        <taxon>Spermatophyta</taxon>
        <taxon>Magnoliopsida</taxon>
        <taxon>Liliopsida</taxon>
        <taxon>Zingiberales</taxon>
        <taxon>Zingiberaceae</taxon>
        <taxon>Zingiber</taxon>
    </lineage>
</organism>
<comment type="caution">
    <text evidence="4">The sequence shown here is derived from an EMBL/GenBank/DDBJ whole genome shotgun (WGS) entry which is preliminary data.</text>
</comment>
<name>A0A8J5CA94_ZINOF</name>
<keyword evidence="5" id="KW-1185">Reference proteome</keyword>
<keyword evidence="2" id="KW-0689">Ribosomal protein</keyword>
<dbReference type="InterPro" id="IPR001911">
    <property type="entry name" value="Ribosomal_bS21"/>
</dbReference>
<dbReference type="EMBL" id="JACMSC010000021">
    <property type="protein sequence ID" value="KAG6470847.1"/>
    <property type="molecule type" value="Genomic_DNA"/>
</dbReference>
<proteinExistence type="inferred from homology"/>
<keyword evidence="3" id="KW-0687">Ribonucleoprotein</keyword>
<dbReference type="Proteomes" id="UP000734854">
    <property type="component" value="Unassembled WGS sequence"/>
</dbReference>
<evidence type="ECO:0000256" key="1">
    <source>
        <dbReference type="ARBA" id="ARBA00006640"/>
    </source>
</evidence>
<evidence type="ECO:0000313" key="4">
    <source>
        <dbReference type="EMBL" id="KAG6470847.1"/>
    </source>
</evidence>
<dbReference type="AlphaFoldDB" id="A0A8J5CA94"/>
<evidence type="ECO:0008006" key="6">
    <source>
        <dbReference type="Google" id="ProtNLM"/>
    </source>
</evidence>
<dbReference type="GO" id="GO:0006412">
    <property type="term" value="P:translation"/>
    <property type="evidence" value="ECO:0007669"/>
    <property type="project" value="InterPro"/>
</dbReference>
<evidence type="ECO:0000256" key="2">
    <source>
        <dbReference type="ARBA" id="ARBA00022980"/>
    </source>
</evidence>
<dbReference type="PANTHER" id="PTHR37228">
    <property type="entry name" value="RIBOSOMAL PROTEIN S21 FAMILY PROTEIN"/>
    <property type="match status" value="1"/>
</dbReference>
<comment type="similarity">
    <text evidence="1">Belongs to the bacterial ribosomal protein bS21 family.</text>
</comment>
<gene>
    <name evidence="4" type="ORF">ZIOFF_071927</name>
</gene>
<dbReference type="GO" id="GO:0003735">
    <property type="term" value="F:structural constituent of ribosome"/>
    <property type="evidence" value="ECO:0007669"/>
    <property type="project" value="InterPro"/>
</dbReference>
<protein>
    <recommendedName>
        <fullName evidence="6">Ribosomal protein S21</fullName>
    </recommendedName>
</protein>
<evidence type="ECO:0000256" key="3">
    <source>
        <dbReference type="ARBA" id="ARBA00023274"/>
    </source>
</evidence>
<accession>A0A8J5CA94</accession>
<dbReference type="GO" id="GO:0005840">
    <property type="term" value="C:ribosome"/>
    <property type="evidence" value="ECO:0007669"/>
    <property type="project" value="UniProtKB-KW"/>
</dbReference>